<dbReference type="AlphaFoldDB" id="A0A6M4AZ23"/>
<organism evidence="2 3">
    <name type="scientific">Sphingomonas lacunae</name>
    <dbReference type="NCBI Taxonomy" id="2698828"/>
    <lineage>
        <taxon>Bacteria</taxon>
        <taxon>Pseudomonadati</taxon>
        <taxon>Pseudomonadota</taxon>
        <taxon>Alphaproteobacteria</taxon>
        <taxon>Sphingomonadales</taxon>
        <taxon>Sphingomonadaceae</taxon>
        <taxon>Sphingomonas</taxon>
    </lineage>
</organism>
<dbReference type="Gene3D" id="3.40.50.720">
    <property type="entry name" value="NAD(P)-binding Rossmann-like Domain"/>
    <property type="match status" value="1"/>
</dbReference>
<keyword evidence="3" id="KW-1185">Reference proteome</keyword>
<dbReference type="RefSeq" id="WP_169945346.1">
    <property type="nucleotide sequence ID" value="NZ_CP053015.1"/>
</dbReference>
<accession>A0A6M4AZ23</accession>
<evidence type="ECO:0000313" key="2">
    <source>
        <dbReference type="EMBL" id="QJQ32271.1"/>
    </source>
</evidence>
<protein>
    <submittedName>
        <fullName evidence="2">Saccharopine dehydrogenase</fullName>
    </submittedName>
</protein>
<name>A0A6M4AZ23_9SPHN</name>
<dbReference type="Proteomes" id="UP000503018">
    <property type="component" value="Chromosome"/>
</dbReference>
<dbReference type="InterPro" id="IPR005097">
    <property type="entry name" value="Sacchrp_dh_NADP-bd"/>
</dbReference>
<sequence length="373" mass="39835">MTPLTVLIIGATGVFGSRLVERAAREPGIRLILAGRTRSSLEELARRVAPGAAIRPLDRDALTAADLAGADVVVDAAGPFQASHDRVIRAAIAARIPYVDLADGRDFVAAIGVHDAAARAAGISVISGASSVPALSHAVIDTLTAGWQGIEAIRVGIFPGNRAPRGLAVVQAILSWAGKPMRGWRDGRWQALPGWGETQRWTMPDGTRRWASLCDTPDQDLLVSHYAPRRTADFFAGLELAVLHLGLSAASLPVRWRLIASLRPLARPLRWFADWFVPLGSDRGYMDVHVRGEDATGTSVTARWTLRAEGNRGPFVPTLATLALLRRHRDGQAPAPGARACINELALSDFTGDFAELGIETAVSDLASRQTAP</sequence>
<evidence type="ECO:0000259" key="1">
    <source>
        <dbReference type="Pfam" id="PF03435"/>
    </source>
</evidence>
<evidence type="ECO:0000313" key="3">
    <source>
        <dbReference type="Proteomes" id="UP000503018"/>
    </source>
</evidence>
<dbReference type="SUPFAM" id="SSF51735">
    <property type="entry name" value="NAD(P)-binding Rossmann-fold domains"/>
    <property type="match status" value="1"/>
</dbReference>
<dbReference type="EMBL" id="CP053015">
    <property type="protein sequence ID" value="QJQ32271.1"/>
    <property type="molecule type" value="Genomic_DNA"/>
</dbReference>
<dbReference type="InterPro" id="IPR036291">
    <property type="entry name" value="NAD(P)-bd_dom_sf"/>
</dbReference>
<proteinExistence type="predicted"/>
<reference evidence="2 3" key="1">
    <citation type="submission" date="2020-01" db="EMBL/GenBank/DDBJ databases">
        <title>Sphingomonas sp. strain CSW-10.</title>
        <authorList>
            <person name="Chen W.-M."/>
        </authorList>
    </citation>
    <scope>NUCLEOTIDE SEQUENCE [LARGE SCALE GENOMIC DNA]</scope>
    <source>
        <strain evidence="2 3">CSW-10</strain>
    </source>
</reference>
<dbReference type="PANTHER" id="PTHR43796:SF2">
    <property type="entry name" value="CARBOXYNORSPERMIDINE SYNTHASE"/>
    <property type="match status" value="1"/>
</dbReference>
<dbReference type="KEGG" id="slan:GV829_07245"/>
<feature type="domain" description="Saccharopine dehydrogenase NADP binding" evidence="1">
    <location>
        <begin position="6"/>
        <end position="102"/>
    </location>
</feature>
<dbReference type="Pfam" id="PF03435">
    <property type="entry name" value="Sacchrp_dh_NADP"/>
    <property type="match status" value="1"/>
</dbReference>
<dbReference type="PANTHER" id="PTHR43796">
    <property type="entry name" value="CARBOXYNORSPERMIDINE SYNTHASE"/>
    <property type="match status" value="1"/>
</dbReference>
<gene>
    <name evidence="2" type="ORF">GV829_07245</name>
</gene>